<reference evidence="1 2" key="1">
    <citation type="submission" date="2024-10" db="EMBL/GenBank/DDBJ databases">
        <title>The Natural Products Discovery Center: Release of the First 8490 Sequenced Strains for Exploring Actinobacteria Biosynthetic Diversity.</title>
        <authorList>
            <person name="Kalkreuter E."/>
            <person name="Kautsar S.A."/>
            <person name="Yang D."/>
            <person name="Bader C.D."/>
            <person name="Teijaro C.N."/>
            <person name="Fluegel L."/>
            <person name="Davis C.M."/>
            <person name="Simpson J.R."/>
            <person name="Lauterbach L."/>
            <person name="Steele A.D."/>
            <person name="Gui C."/>
            <person name="Meng S."/>
            <person name="Li G."/>
            <person name="Viehrig K."/>
            <person name="Ye F."/>
            <person name="Su P."/>
            <person name="Kiefer A.F."/>
            <person name="Nichols A."/>
            <person name="Cepeda A.J."/>
            <person name="Yan W."/>
            <person name="Fan B."/>
            <person name="Jiang Y."/>
            <person name="Adhikari A."/>
            <person name="Zheng C.-J."/>
            <person name="Schuster L."/>
            <person name="Cowan T.M."/>
            <person name="Smanski M.J."/>
            <person name="Chevrette M.G."/>
            <person name="De Carvalho L.P.S."/>
            <person name="Shen B."/>
        </authorList>
    </citation>
    <scope>NUCLEOTIDE SEQUENCE [LARGE SCALE GENOMIC DNA]</scope>
    <source>
        <strain evidence="1 2">NPDC001281</strain>
    </source>
</reference>
<dbReference type="EMBL" id="JBIAXI010000002">
    <property type="protein sequence ID" value="MFF4771815.1"/>
    <property type="molecule type" value="Genomic_DNA"/>
</dbReference>
<evidence type="ECO:0000313" key="1">
    <source>
        <dbReference type="EMBL" id="MFF4771815.1"/>
    </source>
</evidence>
<evidence type="ECO:0000313" key="2">
    <source>
        <dbReference type="Proteomes" id="UP001602119"/>
    </source>
</evidence>
<sequence length="173" mass="18260">MGVTSCSPPIAGSTGVSVDAEGHPIVVLAWCEGATPEGVSISHYEDASGPLDAMPGPSSGATVADDVDFIAPSLDGQSASFRLDAPDDGWTVEPKPFVLRPGVSYHAFGYQGRGSNQVNTNYVSFSADSVATLKPGSVLVQRYDEKRSVPDWVDVVITRKEFDRQGQDPANCQ</sequence>
<organism evidence="1 2">
    <name type="scientific">Microtetraspora fusca</name>
    <dbReference type="NCBI Taxonomy" id="1997"/>
    <lineage>
        <taxon>Bacteria</taxon>
        <taxon>Bacillati</taxon>
        <taxon>Actinomycetota</taxon>
        <taxon>Actinomycetes</taxon>
        <taxon>Streptosporangiales</taxon>
        <taxon>Streptosporangiaceae</taxon>
        <taxon>Microtetraspora</taxon>
    </lineage>
</organism>
<comment type="caution">
    <text evidence="1">The sequence shown here is derived from an EMBL/GenBank/DDBJ whole genome shotgun (WGS) entry which is preliminary data.</text>
</comment>
<name>A0ABW6UXL6_MICFU</name>
<gene>
    <name evidence="1" type="ORF">ACFY05_03045</name>
</gene>
<dbReference type="RefSeq" id="WP_157544903.1">
    <property type="nucleotide sequence ID" value="NZ_BBYK01000039.1"/>
</dbReference>
<protein>
    <submittedName>
        <fullName evidence="1">Uncharacterized protein</fullName>
    </submittedName>
</protein>
<dbReference type="Proteomes" id="UP001602119">
    <property type="component" value="Unassembled WGS sequence"/>
</dbReference>
<keyword evidence="2" id="KW-1185">Reference proteome</keyword>
<proteinExistence type="predicted"/>
<accession>A0ABW6UXL6</accession>